<accession>A0A1I1ZAQ0</accession>
<dbReference type="Proteomes" id="UP000198589">
    <property type="component" value="Unassembled WGS sequence"/>
</dbReference>
<dbReference type="AlphaFoldDB" id="A0A1I1ZAQ0"/>
<evidence type="ECO:0008006" key="4">
    <source>
        <dbReference type="Google" id="ProtNLM"/>
    </source>
</evidence>
<dbReference type="EMBL" id="FOND01000003">
    <property type="protein sequence ID" value="SFE27593.1"/>
    <property type="molecule type" value="Genomic_DNA"/>
</dbReference>
<proteinExistence type="predicted"/>
<reference evidence="3" key="1">
    <citation type="submission" date="2016-10" db="EMBL/GenBank/DDBJ databases">
        <authorList>
            <person name="Varghese N."/>
            <person name="Submissions S."/>
        </authorList>
    </citation>
    <scope>NUCLEOTIDE SEQUENCE [LARGE SCALE GENOMIC DNA]</scope>
    <source>
        <strain evidence="3">DSM 46838</strain>
    </source>
</reference>
<evidence type="ECO:0000313" key="2">
    <source>
        <dbReference type="EMBL" id="SFE27593.1"/>
    </source>
</evidence>
<feature type="region of interest" description="Disordered" evidence="1">
    <location>
        <begin position="170"/>
        <end position="192"/>
    </location>
</feature>
<keyword evidence="3" id="KW-1185">Reference proteome</keyword>
<organism evidence="2 3">
    <name type="scientific">Blastococcus tunisiensis</name>
    <dbReference type="NCBI Taxonomy" id="1798228"/>
    <lineage>
        <taxon>Bacteria</taxon>
        <taxon>Bacillati</taxon>
        <taxon>Actinomycetota</taxon>
        <taxon>Actinomycetes</taxon>
        <taxon>Geodermatophilales</taxon>
        <taxon>Geodermatophilaceae</taxon>
        <taxon>Blastococcus</taxon>
    </lineage>
</organism>
<dbReference type="Gene3D" id="1.10.3210.10">
    <property type="entry name" value="Hypothetical protein af1432"/>
    <property type="match status" value="1"/>
</dbReference>
<name>A0A1I1ZAQ0_9ACTN</name>
<gene>
    <name evidence="2" type="ORF">SAMN05216574_1032</name>
</gene>
<evidence type="ECO:0000313" key="3">
    <source>
        <dbReference type="Proteomes" id="UP000198589"/>
    </source>
</evidence>
<dbReference type="SUPFAM" id="SSF109604">
    <property type="entry name" value="HD-domain/PDEase-like"/>
    <property type="match status" value="1"/>
</dbReference>
<evidence type="ECO:0000256" key="1">
    <source>
        <dbReference type="SAM" id="MobiDB-lite"/>
    </source>
</evidence>
<protein>
    <recommendedName>
        <fullName evidence="4">HD domain-containing protein</fullName>
    </recommendedName>
</protein>
<sequence>MAGARGLAGDLLGRRGARWLHTEGVARRATEAAPTVDAHDRPLLVAAAWLHDIGYADPLRRSTFHPLDGAWHLSDHHWPTLVAGLVAHHSAARFVAAVRGLAPYMHRYDDRRFTTGSLADALTYADQTTGPTGEEMDAEDRMADMLRRHGSDSPNARAHELRAPVIRAAVQRTRQRLDRPGPDAPTALGVPR</sequence>
<dbReference type="STRING" id="1798228.SAMN05216574_1032"/>